<organism evidence="1 2">
    <name type="scientific">Arctia plantaginis</name>
    <name type="common">Wood tiger moth</name>
    <name type="synonym">Phalaena plantaginis</name>
    <dbReference type="NCBI Taxonomy" id="874455"/>
    <lineage>
        <taxon>Eukaryota</taxon>
        <taxon>Metazoa</taxon>
        <taxon>Ecdysozoa</taxon>
        <taxon>Arthropoda</taxon>
        <taxon>Hexapoda</taxon>
        <taxon>Insecta</taxon>
        <taxon>Pterygota</taxon>
        <taxon>Neoptera</taxon>
        <taxon>Endopterygota</taxon>
        <taxon>Lepidoptera</taxon>
        <taxon>Glossata</taxon>
        <taxon>Ditrysia</taxon>
        <taxon>Noctuoidea</taxon>
        <taxon>Erebidae</taxon>
        <taxon>Arctiinae</taxon>
        <taxon>Arctia</taxon>
    </lineage>
</organism>
<reference evidence="1 2" key="1">
    <citation type="submission" date="2020-04" db="EMBL/GenBank/DDBJ databases">
        <authorList>
            <person name="Wallbank WR R."/>
            <person name="Pardo Diaz C."/>
            <person name="Kozak K."/>
            <person name="Martin S."/>
            <person name="Jiggins C."/>
            <person name="Moest M."/>
            <person name="Warren A I."/>
            <person name="Byers J.R.P. K."/>
            <person name="Montejo-Kovacevich G."/>
            <person name="Yen C E."/>
        </authorList>
    </citation>
    <scope>NUCLEOTIDE SEQUENCE [LARGE SCALE GENOMIC DNA]</scope>
</reference>
<name>A0A8S0ZI04_ARCPL</name>
<dbReference type="EMBL" id="CADEBD010000289">
    <property type="protein sequence ID" value="CAB3232067.1"/>
    <property type="molecule type" value="Genomic_DNA"/>
</dbReference>
<gene>
    <name evidence="1" type="ORF">APLA_LOCUS5498</name>
</gene>
<dbReference type="OrthoDB" id="10035043at2759"/>
<proteinExistence type="predicted"/>
<accession>A0A8S0ZI04</accession>
<dbReference type="Proteomes" id="UP000494256">
    <property type="component" value="Unassembled WGS sequence"/>
</dbReference>
<evidence type="ECO:0000313" key="2">
    <source>
        <dbReference type="Proteomes" id="UP000494256"/>
    </source>
</evidence>
<dbReference type="AlphaFoldDB" id="A0A8S0ZI04"/>
<sequence length="97" mass="11256">MIATDMPEKERIAEERTATFNRKGLHNRKVLQDGGNEIYPSTNEDSEISETENVILESETDLEPDEKNDQRYEIVDENFPDLPRKPIIDEVVLVLLR</sequence>
<evidence type="ECO:0000313" key="1">
    <source>
        <dbReference type="EMBL" id="CAB3232067.1"/>
    </source>
</evidence>
<comment type="caution">
    <text evidence="1">The sequence shown here is derived from an EMBL/GenBank/DDBJ whole genome shotgun (WGS) entry which is preliminary data.</text>
</comment>
<protein>
    <submittedName>
        <fullName evidence="1">Uncharacterized protein</fullName>
    </submittedName>
</protein>